<proteinExistence type="predicted"/>
<dbReference type="EMBL" id="UINC01123606">
    <property type="protein sequence ID" value="SVD00187.1"/>
    <property type="molecule type" value="Genomic_DNA"/>
</dbReference>
<gene>
    <name evidence="1" type="ORF">METZ01_LOCUS353041</name>
</gene>
<accession>A0A382RSZ0</accession>
<reference evidence="1" key="1">
    <citation type="submission" date="2018-05" db="EMBL/GenBank/DDBJ databases">
        <authorList>
            <person name="Lanie J.A."/>
            <person name="Ng W.-L."/>
            <person name="Kazmierczak K.M."/>
            <person name="Andrzejewski T.M."/>
            <person name="Davidsen T.M."/>
            <person name="Wayne K.J."/>
            <person name="Tettelin H."/>
            <person name="Glass J.I."/>
            <person name="Rusch D."/>
            <person name="Podicherti R."/>
            <person name="Tsui H.-C.T."/>
            <person name="Winkler M.E."/>
        </authorList>
    </citation>
    <scope>NUCLEOTIDE SEQUENCE</scope>
</reference>
<name>A0A382RSZ0_9ZZZZ</name>
<feature type="non-terminal residue" evidence="1">
    <location>
        <position position="1"/>
    </location>
</feature>
<protein>
    <submittedName>
        <fullName evidence="1">Uncharacterized protein</fullName>
    </submittedName>
</protein>
<feature type="non-terminal residue" evidence="1">
    <location>
        <position position="25"/>
    </location>
</feature>
<evidence type="ECO:0000313" key="1">
    <source>
        <dbReference type="EMBL" id="SVD00187.1"/>
    </source>
</evidence>
<dbReference type="AlphaFoldDB" id="A0A382RSZ0"/>
<sequence>LCRKGKSLLRIERQVRENAARAGGL</sequence>
<organism evidence="1">
    <name type="scientific">marine metagenome</name>
    <dbReference type="NCBI Taxonomy" id="408172"/>
    <lineage>
        <taxon>unclassified sequences</taxon>
        <taxon>metagenomes</taxon>
        <taxon>ecological metagenomes</taxon>
    </lineage>
</organism>